<keyword evidence="3 6" id="KW-0812">Transmembrane</keyword>
<reference evidence="9" key="1">
    <citation type="submission" date="2025-08" db="UniProtKB">
        <authorList>
            <consortium name="RefSeq"/>
        </authorList>
    </citation>
    <scope>IDENTIFICATION</scope>
</reference>
<dbReference type="InterPro" id="IPR003689">
    <property type="entry name" value="ZIP"/>
</dbReference>
<feature type="transmembrane region" description="Helical" evidence="6">
    <location>
        <begin position="404"/>
        <end position="422"/>
    </location>
</feature>
<dbReference type="RefSeq" id="XP_055900981.1">
    <property type="nucleotide sequence ID" value="XM_056045006.1"/>
</dbReference>
<evidence type="ECO:0000256" key="3">
    <source>
        <dbReference type="ARBA" id="ARBA00022692"/>
    </source>
</evidence>
<keyword evidence="4 6" id="KW-1133">Transmembrane helix</keyword>
<dbReference type="AlphaFoldDB" id="A0A9W3BN83"/>
<accession>A0A9W3BN83</accession>
<dbReference type="OMA" id="ADHYSTP"/>
<keyword evidence="7" id="KW-0732">Signal</keyword>
<feature type="transmembrane region" description="Helical" evidence="6">
    <location>
        <begin position="443"/>
        <end position="469"/>
    </location>
</feature>
<name>A0A9W3BN83_BIOGL</name>
<dbReference type="GO" id="GO:0030003">
    <property type="term" value="P:intracellular monoatomic cation homeostasis"/>
    <property type="evidence" value="ECO:0007669"/>
    <property type="project" value="TreeGrafter"/>
</dbReference>
<dbReference type="GO" id="GO:0005385">
    <property type="term" value="F:zinc ion transmembrane transporter activity"/>
    <property type="evidence" value="ECO:0007669"/>
    <property type="project" value="TreeGrafter"/>
</dbReference>
<feature type="signal peptide" evidence="7">
    <location>
        <begin position="1"/>
        <end position="28"/>
    </location>
</feature>
<dbReference type="GeneID" id="106068344"/>
<evidence type="ECO:0000313" key="9">
    <source>
        <dbReference type="RefSeq" id="XP_055900981.1"/>
    </source>
</evidence>
<dbReference type="Pfam" id="PF02535">
    <property type="entry name" value="Zip"/>
    <property type="match status" value="1"/>
</dbReference>
<evidence type="ECO:0000313" key="8">
    <source>
        <dbReference type="Proteomes" id="UP001165740"/>
    </source>
</evidence>
<comment type="similarity">
    <text evidence="2">Belongs to the ZIP transporter (TC 2.A.5) family.</text>
</comment>
<evidence type="ECO:0000256" key="6">
    <source>
        <dbReference type="SAM" id="Phobius"/>
    </source>
</evidence>
<evidence type="ECO:0000256" key="1">
    <source>
        <dbReference type="ARBA" id="ARBA00004141"/>
    </source>
</evidence>
<comment type="subcellular location">
    <subcellularLocation>
        <location evidence="1">Membrane</location>
        <topology evidence="1">Multi-pass membrane protein</topology>
    </subcellularLocation>
</comment>
<dbReference type="Proteomes" id="UP001165740">
    <property type="component" value="Chromosome 10"/>
</dbReference>
<keyword evidence="5 6" id="KW-0472">Membrane</keyword>
<keyword evidence="8" id="KW-1185">Reference proteome</keyword>
<evidence type="ECO:0000256" key="7">
    <source>
        <dbReference type="SAM" id="SignalP"/>
    </source>
</evidence>
<feature type="chain" id="PRO_5040878570" evidence="7">
    <location>
        <begin position="29"/>
        <end position="470"/>
    </location>
</feature>
<dbReference type="PANTHER" id="PTHR12191:SF37">
    <property type="entry name" value="ZINC TRANSPORTER FOI"/>
    <property type="match status" value="1"/>
</dbReference>
<dbReference type="PANTHER" id="PTHR12191">
    <property type="entry name" value="SOLUTE CARRIER FAMILY 39"/>
    <property type="match status" value="1"/>
</dbReference>
<dbReference type="GO" id="GO:0071578">
    <property type="term" value="P:zinc ion import across plasma membrane"/>
    <property type="evidence" value="ECO:0007669"/>
    <property type="project" value="TreeGrafter"/>
</dbReference>
<evidence type="ECO:0000256" key="5">
    <source>
        <dbReference type="ARBA" id="ARBA00023136"/>
    </source>
</evidence>
<dbReference type="GO" id="GO:0005886">
    <property type="term" value="C:plasma membrane"/>
    <property type="evidence" value="ECO:0007669"/>
    <property type="project" value="TreeGrafter"/>
</dbReference>
<evidence type="ECO:0000256" key="4">
    <source>
        <dbReference type="ARBA" id="ARBA00022989"/>
    </source>
</evidence>
<proteinExistence type="inferred from homology"/>
<dbReference type="InterPro" id="IPR050799">
    <property type="entry name" value="ZIP_Transporter"/>
</dbReference>
<feature type="transmembrane region" description="Helical" evidence="6">
    <location>
        <begin position="227"/>
        <end position="248"/>
    </location>
</feature>
<feature type="transmembrane region" description="Helical" evidence="6">
    <location>
        <begin position="190"/>
        <end position="215"/>
    </location>
</feature>
<organism evidence="8 9">
    <name type="scientific">Biomphalaria glabrata</name>
    <name type="common">Bloodfluke planorb</name>
    <name type="synonym">Freshwater snail</name>
    <dbReference type="NCBI Taxonomy" id="6526"/>
    <lineage>
        <taxon>Eukaryota</taxon>
        <taxon>Metazoa</taxon>
        <taxon>Spiralia</taxon>
        <taxon>Lophotrochozoa</taxon>
        <taxon>Mollusca</taxon>
        <taxon>Gastropoda</taxon>
        <taxon>Heterobranchia</taxon>
        <taxon>Euthyneura</taxon>
        <taxon>Panpulmonata</taxon>
        <taxon>Hygrophila</taxon>
        <taxon>Lymnaeoidea</taxon>
        <taxon>Planorbidae</taxon>
        <taxon>Biomphalaria</taxon>
    </lineage>
</organism>
<dbReference type="GO" id="GO:0140410">
    <property type="term" value="F:monoatomic cation:bicarbonate symporter activity"/>
    <property type="evidence" value="ECO:0007669"/>
    <property type="project" value="TreeGrafter"/>
</dbReference>
<feature type="transmembrane region" description="Helical" evidence="6">
    <location>
        <begin position="157"/>
        <end position="178"/>
    </location>
</feature>
<protein>
    <submittedName>
        <fullName evidence="9">Metal cation symporter ZIP14-like isoform X1</fullName>
    </submittedName>
</protein>
<feature type="transmembrane region" description="Helical" evidence="6">
    <location>
        <begin position="374"/>
        <end position="398"/>
    </location>
</feature>
<evidence type="ECO:0000256" key="2">
    <source>
        <dbReference type="ARBA" id="ARBA00006939"/>
    </source>
</evidence>
<gene>
    <name evidence="9" type="primary">LOC106068344</name>
</gene>
<dbReference type="OrthoDB" id="200954at2759"/>
<sequence length="470" mass="51573">MHNKMAPLFPMLVMLFIMCTCKSHVVQAFNMNHSRFVVSSAESLLREYSKASTARPEMTQQQFAQLLKVSTSHKMDFIQNVLGVCLRKDRNCTWKAQCPGIPEIFYNLAIDGVLDVEGFIGALPVALNTLNSKSCARGFEDATLHLKHKTKPSSAEAWGYSIGFSSLIIVISNIGICLGPIMERKFFKRLLQFLVAMGAGSLASTGLLVLIPEAFDIMSVEEMGNDYIWKASVAIISIYVFFSLERILKTCLYNRTKDINDISNSLVVENSGVDIPLTTNNENTKALMEKKEMGHGHSHGFDENHNDRITLAWMVMSGDVIHNFVDGLSIGAAFTEDITLGINISLAIICEELPHELADIAILLHSGLSIKKSLLVNFLSACVCYVGLIIGVILGSNIAAASKWIFAIAGGLFLYVPLVDMLPDMRNHLDSLLIYGGREARIVAFLHTGGLLIGAAIIIFIVNISSLIVI</sequence>